<protein>
    <recommendedName>
        <fullName evidence="3">HopJ type III effector protein</fullName>
    </recommendedName>
</protein>
<organism evidence="1 2">
    <name type="scientific">Gallaecimonas xiamenensis 3-C-1</name>
    <dbReference type="NCBI Taxonomy" id="745411"/>
    <lineage>
        <taxon>Bacteria</taxon>
        <taxon>Pseudomonadati</taxon>
        <taxon>Pseudomonadota</taxon>
        <taxon>Gammaproteobacteria</taxon>
        <taxon>Enterobacterales</taxon>
        <taxon>Gallaecimonadaceae</taxon>
        <taxon>Gallaecimonas</taxon>
    </lineage>
</organism>
<evidence type="ECO:0008006" key="3">
    <source>
        <dbReference type="Google" id="ProtNLM"/>
    </source>
</evidence>
<keyword evidence="2" id="KW-1185">Reference proteome</keyword>
<dbReference type="AlphaFoldDB" id="K2JSB4"/>
<comment type="caution">
    <text evidence="1">The sequence shown here is derived from an EMBL/GenBank/DDBJ whole genome shotgun (WGS) entry which is preliminary data.</text>
</comment>
<dbReference type="Proteomes" id="UP000006755">
    <property type="component" value="Unassembled WGS sequence"/>
</dbReference>
<gene>
    <name evidence="1" type="ORF">B3C1_01285</name>
</gene>
<dbReference type="InterPro" id="IPR014984">
    <property type="entry name" value="HopJ"/>
</dbReference>
<evidence type="ECO:0000313" key="2">
    <source>
        <dbReference type="Proteomes" id="UP000006755"/>
    </source>
</evidence>
<dbReference type="eggNOG" id="ENOG5032RP0">
    <property type="taxonomic scope" value="Bacteria"/>
</dbReference>
<dbReference type="PATRIC" id="fig|745411.4.peg.246"/>
<reference evidence="1 2" key="1">
    <citation type="journal article" date="2012" name="J. Bacteriol.">
        <title>Genome Sequence of Gallaecimonas xiamenensis Type Strain 3-C-1.</title>
        <authorList>
            <person name="Lai Q."/>
            <person name="Wang L."/>
            <person name="Wang W."/>
            <person name="Shao Z."/>
        </authorList>
    </citation>
    <scope>NUCLEOTIDE SEQUENCE [LARGE SCALE GENOMIC DNA]</scope>
    <source>
        <strain evidence="1 2">3-C-1</strain>
    </source>
</reference>
<proteinExistence type="predicted"/>
<accession>K2JSB4</accession>
<sequence>MSFTSLDDLKRALEQDPGHIDFADVIALVDAQFSFTATAFANGELQNAAGQNNGSCKLLALGQYLALDKDQTLALFGHYYRDEVLGNPDGSDHGNIRNFMRTGHAGVAFAQFPLLAKA</sequence>
<evidence type="ECO:0000313" key="1">
    <source>
        <dbReference type="EMBL" id="EKE77402.1"/>
    </source>
</evidence>
<dbReference type="Pfam" id="PF08888">
    <property type="entry name" value="HopJ"/>
    <property type="match status" value="1"/>
</dbReference>
<dbReference type="Gene3D" id="3.20.160.10">
    <property type="entry name" value="vpa0580 domain like"/>
    <property type="match status" value="1"/>
</dbReference>
<name>K2JSB4_9GAMM</name>
<dbReference type="RefSeq" id="WP_008482384.1">
    <property type="nucleotide sequence ID" value="NZ_AMRI01000002.1"/>
</dbReference>
<dbReference type="EMBL" id="AMRI01000002">
    <property type="protein sequence ID" value="EKE77402.1"/>
    <property type="molecule type" value="Genomic_DNA"/>
</dbReference>
<dbReference type="OrthoDB" id="9790826at2"/>
<dbReference type="InterPro" id="IPR038604">
    <property type="entry name" value="HopJ_sf"/>
</dbReference>
<dbReference type="STRING" id="745411.B3C1_01285"/>